<dbReference type="CDD" id="cd18802">
    <property type="entry name" value="SF2_C_dicer"/>
    <property type="match status" value="1"/>
</dbReference>
<dbReference type="PANTHER" id="PTHR14950">
    <property type="entry name" value="DICER-RELATED"/>
    <property type="match status" value="1"/>
</dbReference>
<dbReference type="GO" id="GO:0004386">
    <property type="term" value="F:helicase activity"/>
    <property type="evidence" value="ECO:0007669"/>
    <property type="project" value="UniProtKB-KW"/>
</dbReference>
<dbReference type="Pfam" id="PF00271">
    <property type="entry name" value="Helicase_C"/>
    <property type="match status" value="1"/>
</dbReference>
<keyword evidence="3" id="KW-0677">Repeat</keyword>
<dbReference type="Pfam" id="PF00270">
    <property type="entry name" value="DEAD"/>
    <property type="match status" value="1"/>
</dbReference>
<evidence type="ECO:0000256" key="9">
    <source>
        <dbReference type="ARBA" id="ARBA00022884"/>
    </source>
</evidence>
<dbReference type="InterPro" id="IPR000999">
    <property type="entry name" value="RNase_III_dom"/>
</dbReference>
<keyword evidence="9 12" id="KW-0694">RNA-binding</keyword>
<keyword evidence="5" id="KW-0378">Hydrolase</keyword>
<feature type="region of interest" description="Disordered" evidence="13">
    <location>
        <begin position="1177"/>
        <end position="1202"/>
    </location>
</feature>
<dbReference type="GO" id="GO:0003723">
    <property type="term" value="F:RNA binding"/>
    <property type="evidence" value="ECO:0007669"/>
    <property type="project" value="UniProtKB-UniRule"/>
</dbReference>
<organism evidence="18 19">
    <name type="scientific">Parascedosporium putredinis</name>
    <dbReference type="NCBI Taxonomy" id="1442378"/>
    <lineage>
        <taxon>Eukaryota</taxon>
        <taxon>Fungi</taxon>
        <taxon>Dikarya</taxon>
        <taxon>Ascomycota</taxon>
        <taxon>Pezizomycotina</taxon>
        <taxon>Sordariomycetes</taxon>
        <taxon>Hypocreomycetidae</taxon>
        <taxon>Microascales</taxon>
        <taxon>Microascaceae</taxon>
        <taxon>Parascedosporium</taxon>
    </lineage>
</organism>
<evidence type="ECO:0000259" key="16">
    <source>
        <dbReference type="PROSITE" id="PS51192"/>
    </source>
</evidence>
<evidence type="ECO:0000256" key="1">
    <source>
        <dbReference type="ARBA" id="ARBA00022721"/>
    </source>
</evidence>
<dbReference type="GO" id="GO:0030422">
    <property type="term" value="P:siRNA processing"/>
    <property type="evidence" value="ECO:0007669"/>
    <property type="project" value="TreeGrafter"/>
</dbReference>
<evidence type="ECO:0000259" key="15">
    <source>
        <dbReference type="PROSITE" id="PS50142"/>
    </source>
</evidence>
<feature type="domain" description="RNase III" evidence="15">
    <location>
        <begin position="899"/>
        <end position="1079"/>
    </location>
</feature>
<evidence type="ECO:0000259" key="14">
    <source>
        <dbReference type="PROSITE" id="PS50137"/>
    </source>
</evidence>
<evidence type="ECO:0008006" key="20">
    <source>
        <dbReference type="Google" id="ProtNLM"/>
    </source>
</evidence>
<feature type="domain" description="Helicase C-terminal" evidence="17">
    <location>
        <begin position="354"/>
        <end position="525"/>
    </location>
</feature>
<dbReference type="GO" id="GO:0004525">
    <property type="term" value="F:ribonuclease III activity"/>
    <property type="evidence" value="ECO:0007669"/>
    <property type="project" value="InterPro"/>
</dbReference>
<dbReference type="OrthoDB" id="416741at2759"/>
<feature type="region of interest" description="Disordered" evidence="13">
    <location>
        <begin position="1"/>
        <end position="41"/>
    </location>
</feature>
<keyword evidence="19" id="KW-1185">Reference proteome</keyword>
<evidence type="ECO:0000256" key="12">
    <source>
        <dbReference type="PROSITE-ProRule" id="PRU00266"/>
    </source>
</evidence>
<dbReference type="InterPro" id="IPR005034">
    <property type="entry name" value="Dicer_dimerisation"/>
</dbReference>
<dbReference type="AlphaFoldDB" id="A0A9P1MBI7"/>
<evidence type="ECO:0000256" key="10">
    <source>
        <dbReference type="ARBA" id="ARBA00023118"/>
    </source>
</evidence>
<name>A0A9P1MBI7_9PEZI</name>
<evidence type="ECO:0000256" key="5">
    <source>
        <dbReference type="ARBA" id="ARBA00022801"/>
    </source>
</evidence>
<evidence type="ECO:0000313" key="19">
    <source>
        <dbReference type="Proteomes" id="UP000838763"/>
    </source>
</evidence>
<dbReference type="GO" id="GO:0005634">
    <property type="term" value="C:nucleus"/>
    <property type="evidence" value="ECO:0007669"/>
    <property type="project" value="TreeGrafter"/>
</dbReference>
<dbReference type="InterPro" id="IPR014720">
    <property type="entry name" value="dsRBD_dom"/>
</dbReference>
<evidence type="ECO:0000256" key="11">
    <source>
        <dbReference type="ARBA" id="ARBA00023211"/>
    </source>
</evidence>
<reference evidence="18" key="1">
    <citation type="submission" date="2022-11" db="EMBL/GenBank/DDBJ databases">
        <authorList>
            <person name="Scott C."/>
            <person name="Bruce N."/>
        </authorList>
    </citation>
    <scope>NUCLEOTIDE SEQUENCE</scope>
</reference>
<dbReference type="PROSITE" id="PS50142">
    <property type="entry name" value="RNASE_3_2"/>
    <property type="match status" value="2"/>
</dbReference>
<feature type="compositionally biased region" description="Polar residues" evidence="13">
    <location>
        <begin position="8"/>
        <end position="34"/>
    </location>
</feature>
<feature type="domain" description="RNase III" evidence="15">
    <location>
        <begin position="809"/>
        <end position="857"/>
    </location>
</feature>
<dbReference type="GO" id="GO:0050688">
    <property type="term" value="P:regulation of defense response to virus"/>
    <property type="evidence" value="ECO:0007669"/>
    <property type="project" value="UniProtKB-KW"/>
</dbReference>
<keyword evidence="4" id="KW-0547">Nucleotide-binding</keyword>
<evidence type="ECO:0000256" key="13">
    <source>
        <dbReference type="SAM" id="MobiDB-lite"/>
    </source>
</evidence>
<dbReference type="SUPFAM" id="SSF52540">
    <property type="entry name" value="P-loop containing nucleoside triphosphate hydrolases"/>
    <property type="match status" value="1"/>
</dbReference>
<evidence type="ECO:0000256" key="4">
    <source>
        <dbReference type="ARBA" id="ARBA00022741"/>
    </source>
</evidence>
<keyword evidence="1" id="KW-0930">Antiviral protein</keyword>
<dbReference type="InterPro" id="IPR001650">
    <property type="entry name" value="Helicase_C-like"/>
</dbReference>
<dbReference type="InterPro" id="IPR011545">
    <property type="entry name" value="DEAD/DEAH_box_helicase_dom"/>
</dbReference>
<gene>
    <name evidence="18" type="ORF">PPNO1_LOCUS6925</name>
</gene>
<dbReference type="PROSITE" id="PS50137">
    <property type="entry name" value="DS_RBD"/>
    <property type="match status" value="1"/>
</dbReference>
<dbReference type="SMART" id="SM00535">
    <property type="entry name" value="RIBOc"/>
    <property type="match status" value="1"/>
</dbReference>
<dbReference type="Pfam" id="PF00636">
    <property type="entry name" value="Ribonuclease_3"/>
    <property type="match status" value="1"/>
</dbReference>
<dbReference type="CDD" id="cd00593">
    <property type="entry name" value="RIBOc"/>
    <property type="match status" value="1"/>
</dbReference>
<comment type="caution">
    <text evidence="18">The sequence shown here is derived from an EMBL/GenBank/DDBJ whole genome shotgun (WGS) entry which is preliminary data.</text>
</comment>
<dbReference type="EMBL" id="CALLCH030000016">
    <property type="protein sequence ID" value="CAI4217314.1"/>
    <property type="molecule type" value="Genomic_DNA"/>
</dbReference>
<accession>A0A9P1MBI7</accession>
<dbReference type="Gene3D" id="1.10.1520.10">
    <property type="entry name" value="Ribonuclease III domain"/>
    <property type="match status" value="2"/>
</dbReference>
<dbReference type="Pfam" id="PF03368">
    <property type="entry name" value="Dicer_dimer"/>
    <property type="match status" value="1"/>
</dbReference>
<protein>
    <recommendedName>
        <fullName evidence="20">Dicer-like protein 2</fullName>
    </recommendedName>
</protein>
<dbReference type="PANTHER" id="PTHR14950:SF37">
    <property type="entry name" value="ENDORIBONUCLEASE DICER"/>
    <property type="match status" value="1"/>
</dbReference>
<dbReference type="PROSITE" id="PS00517">
    <property type="entry name" value="RNASE_3_1"/>
    <property type="match status" value="1"/>
</dbReference>
<keyword evidence="7" id="KW-0067">ATP-binding</keyword>
<feature type="domain" description="Helicase ATP-binding" evidence="16">
    <location>
        <begin position="95"/>
        <end position="233"/>
    </location>
</feature>
<dbReference type="InterPro" id="IPR027417">
    <property type="entry name" value="P-loop_NTPase"/>
</dbReference>
<keyword evidence="11" id="KW-0464">Manganese</keyword>
<dbReference type="InterPro" id="IPR014001">
    <property type="entry name" value="Helicase_ATP-bd"/>
</dbReference>
<dbReference type="PROSITE" id="PS51194">
    <property type="entry name" value="HELICASE_CTER"/>
    <property type="match status" value="1"/>
</dbReference>
<dbReference type="SUPFAM" id="SSF69065">
    <property type="entry name" value="RNase III domain-like"/>
    <property type="match status" value="2"/>
</dbReference>
<evidence type="ECO:0000256" key="7">
    <source>
        <dbReference type="ARBA" id="ARBA00022840"/>
    </source>
</evidence>
<keyword evidence="6" id="KW-0347">Helicase</keyword>
<evidence type="ECO:0000256" key="8">
    <source>
        <dbReference type="ARBA" id="ARBA00022842"/>
    </source>
</evidence>
<dbReference type="InterPro" id="IPR036389">
    <property type="entry name" value="RNase_III_sf"/>
</dbReference>
<sequence>MLGDVQPPFSNGGANLGDNGSPTSLSTSSEQTGDSPLEEAKTLLRVDGEPAAVDALSPELELEEDLSSKATIMAPRAYQLEMFSESMKRNVIVVQIWFLAPTVSLCQQQFGVLTSQIPAVLIKVVTGEDNIQSWSTERVWGAFLKNVKIVVATYQVLFDALAHAFVRMGSVALIVFDEAHNCVKNHPGAKIMKAYHMEKQSGSHVPHILGLTASPSITSKEKDLVALEQTLDAVCKSPTLHRDELLGRVKRPKLTPILYTVCQPAMSDGGFPQVLRRLINAYEGMVMGVWATEYFIDKCARGFLATLRDRASELEGWKLEERGALAKILQSITADSEPFQDPSDDRLTGKTLALLRQLYSRQENTVGIVFAEERIKIPLLAHLISIHPLTRARFRPGTMVGASTYSQRKRNLLDLWQQGRKPAEDLQRFRTGKLDLLIATSVLEEGIDVPACNLVVCFDSPKNLKSFVQRRGRARKKDSDLILLIEDTSRYAKDWESLEEGLRRVYEAEDRERAENARLEEEDEEYDLSEFTLTSKIGATIDINNAKSHLEHFCRVLSPREFVDSRPDFVFEKFFINGIPFFSVEVVLPIYIPACAYKALYNAGFINEHLLPLQEAHEGQPQDLNPLVEVGNLLRPWAMVAGAWGKETIAQHAVTLRDDEGTSRAEYLMTLPNLIPPPSRITLYPDDCHGAWTVEIGPAMPRQNHDDEIDHTLTFLHAAFYHRFPWSKDFKRHIICFRSASTMDALNIHKLACRGFDDKDSATREGRRLIRDQGHHPFTFRALLSACRFWPHASCIIHELEVQLLAAILSTETELAHVKISDVQLVREAISTPSAGEPFHYERLEFLGDSILKWCATLNVAALYFLCILLPDLAWSDARLCYEKLFDHADADVILPPTLKPVEGLIGYTFRKKSLLIEALTHASYMSASTTARSLERLEFIGDSVLDQIIVSKAFSYSQQLPHWKMHRLKTALVNGDFQAFLLMEREVRQETVNVGSEGELETCTFVQPLWAFMRHSSPYIADEQEAARLNHASLREDINRELASGSTYPWALLSRLQMRKFFSDLFESLLGAVWVDSGSLETCEEFLRKFGLMDYFNRILEKDIHLTHPKEEIGSLAGNNKVDYEMGTELGEGESRWYWCKVAVGGVLKAEVNDGVSREEVKTKAAELAVKAMKAERKCEQEGQQTAQDDVDGMDLDPRED</sequence>
<keyword evidence="2" id="KW-0479">Metal-binding</keyword>
<dbReference type="GO" id="GO:0046872">
    <property type="term" value="F:metal ion binding"/>
    <property type="evidence" value="ECO:0007669"/>
    <property type="project" value="UniProtKB-KW"/>
</dbReference>
<proteinExistence type="predicted"/>
<feature type="domain" description="DRBM" evidence="14">
    <location>
        <begin position="1109"/>
        <end position="1176"/>
    </location>
</feature>
<dbReference type="GO" id="GO:0051607">
    <property type="term" value="P:defense response to virus"/>
    <property type="evidence" value="ECO:0007669"/>
    <property type="project" value="UniProtKB-KW"/>
</dbReference>
<keyword evidence="10" id="KW-0051">Antiviral defense</keyword>
<dbReference type="Gene3D" id="3.40.50.300">
    <property type="entry name" value="P-loop containing nucleotide triphosphate hydrolases"/>
    <property type="match status" value="2"/>
</dbReference>
<evidence type="ECO:0000313" key="18">
    <source>
        <dbReference type="EMBL" id="CAI4217314.1"/>
    </source>
</evidence>
<feature type="compositionally biased region" description="Acidic residues" evidence="13">
    <location>
        <begin position="1190"/>
        <end position="1202"/>
    </location>
</feature>
<evidence type="ECO:0000256" key="3">
    <source>
        <dbReference type="ARBA" id="ARBA00022737"/>
    </source>
</evidence>
<dbReference type="GO" id="GO:0005524">
    <property type="term" value="F:ATP binding"/>
    <property type="evidence" value="ECO:0007669"/>
    <property type="project" value="UniProtKB-KW"/>
</dbReference>
<dbReference type="SUPFAM" id="SSF54768">
    <property type="entry name" value="dsRNA-binding domain-like"/>
    <property type="match status" value="1"/>
</dbReference>
<evidence type="ECO:0000256" key="2">
    <source>
        <dbReference type="ARBA" id="ARBA00022723"/>
    </source>
</evidence>
<dbReference type="PROSITE" id="PS51192">
    <property type="entry name" value="HELICASE_ATP_BIND_1"/>
    <property type="match status" value="1"/>
</dbReference>
<evidence type="ECO:0000259" key="17">
    <source>
        <dbReference type="PROSITE" id="PS51194"/>
    </source>
</evidence>
<dbReference type="SMART" id="SM00490">
    <property type="entry name" value="HELICc"/>
    <property type="match status" value="1"/>
</dbReference>
<evidence type="ECO:0000256" key="6">
    <source>
        <dbReference type="ARBA" id="ARBA00022806"/>
    </source>
</evidence>
<dbReference type="Proteomes" id="UP000838763">
    <property type="component" value="Unassembled WGS sequence"/>
</dbReference>
<dbReference type="GO" id="GO:0005737">
    <property type="term" value="C:cytoplasm"/>
    <property type="evidence" value="ECO:0007669"/>
    <property type="project" value="TreeGrafter"/>
</dbReference>
<keyword evidence="8" id="KW-0460">Magnesium</keyword>